<dbReference type="SFLD" id="SFLDG01129">
    <property type="entry name" value="C1.5:_HAD__Beta-PGM__Phosphata"/>
    <property type="match status" value="1"/>
</dbReference>
<evidence type="ECO:0000313" key="1">
    <source>
        <dbReference type="EMBL" id="SHI66925.1"/>
    </source>
</evidence>
<dbReference type="EMBL" id="FQZL01000006">
    <property type="protein sequence ID" value="SHI66925.1"/>
    <property type="molecule type" value="Genomic_DNA"/>
</dbReference>
<dbReference type="NCBIfam" id="TIGR01549">
    <property type="entry name" value="HAD-SF-IA-v1"/>
    <property type="match status" value="1"/>
</dbReference>
<dbReference type="PRINTS" id="PR00413">
    <property type="entry name" value="HADHALOGNASE"/>
</dbReference>
<dbReference type="Gene3D" id="3.40.50.1000">
    <property type="entry name" value="HAD superfamily/HAD-like"/>
    <property type="match status" value="1"/>
</dbReference>
<dbReference type="SFLD" id="SFLDG01135">
    <property type="entry name" value="C1.5.6:_HAD__Beta-PGM__Phospha"/>
    <property type="match status" value="1"/>
</dbReference>
<dbReference type="InterPro" id="IPR036412">
    <property type="entry name" value="HAD-like_sf"/>
</dbReference>
<gene>
    <name evidence="1" type="ORF">SAMN02745751_00745</name>
</gene>
<sequence length="212" mass="24924">MIKNILFDLDGTLADSEELIIRSFQHIYKIFKGREEEESVLRSTFGGTLQDVITANFDEPYETVVEEYRNYHYANFEKYMKLFNGAEELVRLLYAKGYKLGIVTSRLEYTTMKILHMHHIREYFSCVVTADMCENHKPHPEPMLKCLEGLNAKREETIYIGDTEFDIECARNSGVKSILVKWNEYDHLDDEIKADYEISGYDEIFEIINDEI</sequence>
<name>A0A1M6D0T7_9FIRM</name>
<keyword evidence="2" id="KW-1185">Reference proteome</keyword>
<organism evidence="1 2">
    <name type="scientific">Dethiosulfatibacter aminovorans DSM 17477</name>
    <dbReference type="NCBI Taxonomy" id="1121476"/>
    <lineage>
        <taxon>Bacteria</taxon>
        <taxon>Bacillati</taxon>
        <taxon>Bacillota</taxon>
        <taxon>Tissierellia</taxon>
        <taxon>Dethiosulfatibacter</taxon>
    </lineage>
</organism>
<dbReference type="GO" id="GO:0006281">
    <property type="term" value="P:DNA repair"/>
    <property type="evidence" value="ECO:0007669"/>
    <property type="project" value="TreeGrafter"/>
</dbReference>
<dbReference type="GO" id="GO:0005829">
    <property type="term" value="C:cytosol"/>
    <property type="evidence" value="ECO:0007669"/>
    <property type="project" value="TreeGrafter"/>
</dbReference>
<dbReference type="InterPro" id="IPR041492">
    <property type="entry name" value="HAD_2"/>
</dbReference>
<evidence type="ECO:0000313" key="2">
    <source>
        <dbReference type="Proteomes" id="UP000184052"/>
    </source>
</evidence>
<dbReference type="GO" id="GO:0008967">
    <property type="term" value="F:phosphoglycolate phosphatase activity"/>
    <property type="evidence" value="ECO:0007669"/>
    <property type="project" value="TreeGrafter"/>
</dbReference>
<dbReference type="SFLD" id="SFLDS00003">
    <property type="entry name" value="Haloacid_Dehalogenase"/>
    <property type="match status" value="1"/>
</dbReference>
<accession>A0A1M6D0T7</accession>
<dbReference type="InterPro" id="IPR050155">
    <property type="entry name" value="HAD-like_hydrolase_sf"/>
</dbReference>
<dbReference type="RefSeq" id="WP_073047369.1">
    <property type="nucleotide sequence ID" value="NZ_FQZL01000006.1"/>
</dbReference>
<reference evidence="1 2" key="1">
    <citation type="submission" date="2016-11" db="EMBL/GenBank/DDBJ databases">
        <authorList>
            <person name="Jaros S."/>
            <person name="Januszkiewicz K."/>
            <person name="Wedrychowicz H."/>
        </authorList>
    </citation>
    <scope>NUCLEOTIDE SEQUENCE [LARGE SCALE GENOMIC DNA]</scope>
    <source>
        <strain evidence="1 2">DSM 17477</strain>
    </source>
</reference>
<proteinExistence type="predicted"/>
<dbReference type="SUPFAM" id="SSF56784">
    <property type="entry name" value="HAD-like"/>
    <property type="match status" value="1"/>
</dbReference>
<dbReference type="STRING" id="1121476.SAMN02745751_00745"/>
<protein>
    <submittedName>
        <fullName evidence="1">Pyrophosphatase PpaX</fullName>
    </submittedName>
</protein>
<dbReference type="PANTHER" id="PTHR43434">
    <property type="entry name" value="PHOSPHOGLYCOLATE PHOSPHATASE"/>
    <property type="match status" value="1"/>
</dbReference>
<dbReference type="Pfam" id="PF13419">
    <property type="entry name" value="HAD_2"/>
    <property type="match status" value="1"/>
</dbReference>
<dbReference type="AlphaFoldDB" id="A0A1M6D0T7"/>
<dbReference type="OrthoDB" id="9807630at2"/>
<dbReference type="Proteomes" id="UP000184052">
    <property type="component" value="Unassembled WGS sequence"/>
</dbReference>
<dbReference type="InterPro" id="IPR023214">
    <property type="entry name" value="HAD_sf"/>
</dbReference>
<dbReference type="PANTHER" id="PTHR43434:SF26">
    <property type="entry name" value="PYROPHOSPHATASE PPAX"/>
    <property type="match status" value="1"/>
</dbReference>
<dbReference type="InterPro" id="IPR006439">
    <property type="entry name" value="HAD-SF_hydro_IA"/>
</dbReference>
<dbReference type="Gene3D" id="1.10.150.240">
    <property type="entry name" value="Putative phosphatase, domain 2"/>
    <property type="match status" value="1"/>
</dbReference>
<dbReference type="InterPro" id="IPR023198">
    <property type="entry name" value="PGP-like_dom2"/>
</dbReference>